<dbReference type="InParanoid" id="A0A1Z5JAM6"/>
<evidence type="ECO:0000313" key="2">
    <source>
        <dbReference type="Proteomes" id="UP000198406"/>
    </source>
</evidence>
<name>A0A1Z5JAM6_FISSO</name>
<dbReference type="EMBL" id="BDSP01000032">
    <property type="protein sequence ID" value="GAX11035.1"/>
    <property type="molecule type" value="Genomic_DNA"/>
</dbReference>
<sequence length="353" mass="40718">MNASSQLIRSQRTKRRIEQATEPLAKKLKLTVAILPTFAFYSRQMYDARSLPLITGHPEKARWVFEIDHPVETLRVQHPGMIYLHGYRSEEFHIIEGVSGGTDVPYIVATCMPSGAPAPAHVWVKDATQKTQVSRIVELSELPLEWVAIDSDKRVYVLRPVHRSQRGKRETEVALIEAALTGGQVIVPGPVDYAANPFSDFIFEVANDDLFVDDCIWEDWLKKLLPKLQDGGVQSMEEFWTSGDEAIFDRVVTYCTKKFVKFYKEEFDVSKQPVLHSSIEKAFSVHKANLEVEQHRFDCFRPYFHDVKTYKIYPENEMLKKVLFRDECDKLAYVEVAGVFPCFLTRHEQRLLM</sequence>
<evidence type="ECO:0000313" key="1">
    <source>
        <dbReference type="EMBL" id="GAX11035.1"/>
    </source>
</evidence>
<keyword evidence="2" id="KW-1185">Reference proteome</keyword>
<protein>
    <submittedName>
        <fullName evidence="1">Uncharacterized protein</fullName>
    </submittedName>
</protein>
<comment type="caution">
    <text evidence="1">The sequence shown here is derived from an EMBL/GenBank/DDBJ whole genome shotgun (WGS) entry which is preliminary data.</text>
</comment>
<dbReference type="AlphaFoldDB" id="A0A1Z5JAM6"/>
<accession>A0A1Z5JAM6</accession>
<dbReference type="Proteomes" id="UP000198406">
    <property type="component" value="Unassembled WGS sequence"/>
</dbReference>
<reference evidence="1 2" key="1">
    <citation type="journal article" date="2015" name="Plant Cell">
        <title>Oil accumulation by the oleaginous diatom Fistulifera solaris as revealed by the genome and transcriptome.</title>
        <authorList>
            <person name="Tanaka T."/>
            <person name="Maeda Y."/>
            <person name="Veluchamy A."/>
            <person name="Tanaka M."/>
            <person name="Abida H."/>
            <person name="Marechal E."/>
            <person name="Bowler C."/>
            <person name="Muto M."/>
            <person name="Sunaga Y."/>
            <person name="Tanaka M."/>
            <person name="Yoshino T."/>
            <person name="Taniguchi T."/>
            <person name="Fukuda Y."/>
            <person name="Nemoto M."/>
            <person name="Matsumoto M."/>
            <person name="Wong P.S."/>
            <person name="Aburatani S."/>
            <person name="Fujibuchi W."/>
        </authorList>
    </citation>
    <scope>NUCLEOTIDE SEQUENCE [LARGE SCALE GENOMIC DNA]</scope>
    <source>
        <strain evidence="1 2">JPCC DA0580</strain>
    </source>
</reference>
<proteinExistence type="predicted"/>
<gene>
    <name evidence="1" type="ORF">FisN_2Lh564</name>
</gene>
<organism evidence="1 2">
    <name type="scientific">Fistulifera solaris</name>
    <name type="common">Oleaginous diatom</name>
    <dbReference type="NCBI Taxonomy" id="1519565"/>
    <lineage>
        <taxon>Eukaryota</taxon>
        <taxon>Sar</taxon>
        <taxon>Stramenopiles</taxon>
        <taxon>Ochrophyta</taxon>
        <taxon>Bacillariophyta</taxon>
        <taxon>Bacillariophyceae</taxon>
        <taxon>Bacillariophycidae</taxon>
        <taxon>Naviculales</taxon>
        <taxon>Naviculaceae</taxon>
        <taxon>Fistulifera</taxon>
    </lineage>
</organism>